<evidence type="ECO:0000256" key="3">
    <source>
        <dbReference type="ARBA" id="ARBA00013194"/>
    </source>
</evidence>
<evidence type="ECO:0000313" key="17">
    <source>
        <dbReference type="Proteomes" id="UP000295150"/>
    </source>
</evidence>
<feature type="domain" description="PPIase FKBP-type" evidence="15">
    <location>
        <begin position="161"/>
        <end position="243"/>
    </location>
</feature>
<keyword evidence="17" id="KW-1185">Reference proteome</keyword>
<dbReference type="PROSITE" id="PS50059">
    <property type="entry name" value="FKBP_PPIASE"/>
    <property type="match status" value="1"/>
</dbReference>
<accession>A0A4R6I499</accession>
<keyword evidence="7 11" id="KW-0143">Chaperone</keyword>
<sequence>MQVSVDTTSPIERRIKVQVPAAEVDEAVAARLKDAAKTVRMDGFRKGKVPMSVIRQRYGRGVRDEVVGEVMRERYVRAISENALNPAGYPQIEADVNEEGKDLEFTATLEIYPEVELSSIEGAEIERPVVEVSETDVDEMIDTLRKQNAGWEAVERPAEDGDQVTIDFQGFLGDEPFEGGSAEGHELVIGSGSFIPGFEEQLIGARAGEDKTIEVTFPEDYQAEQLAGQDATFKVKVQAVKGQALPEVDAEFIEKFGVEDGDLDRFRAEVKQNMIREANQAADNRVKQQVLEALKKANDIPVPQALVQQETEGLKRQAAQQFGLGEDFDVSQLPDELFAEQAKSRVQVGLLLAEVIKTHELDASDDEIRAKVEELAQQYQDPQQVVEYYMANDQMKTQVRSAVLEEKAVDVLLEQANVKDVAMSYQEALAAAQQQGEVADEGEEEAESDEQDEQKQA</sequence>
<dbReference type="PIRSF" id="PIRSF003095">
    <property type="entry name" value="Trigger_factor"/>
    <property type="match status" value="1"/>
</dbReference>
<dbReference type="SUPFAM" id="SSF54534">
    <property type="entry name" value="FKBP-like"/>
    <property type="match status" value="1"/>
</dbReference>
<dbReference type="OrthoDB" id="9767721at2"/>
<evidence type="ECO:0000256" key="9">
    <source>
        <dbReference type="ARBA" id="ARBA00023306"/>
    </source>
</evidence>
<dbReference type="AlphaFoldDB" id="A0A4R6I499"/>
<dbReference type="GO" id="GO:0015031">
    <property type="term" value="P:protein transport"/>
    <property type="evidence" value="ECO:0007669"/>
    <property type="project" value="UniProtKB-UniRule"/>
</dbReference>
<dbReference type="RefSeq" id="WP_133481463.1">
    <property type="nucleotide sequence ID" value="NZ_SNWH01000001.1"/>
</dbReference>
<dbReference type="SUPFAM" id="SSF109998">
    <property type="entry name" value="Triger factor/SurA peptide-binding domain-like"/>
    <property type="match status" value="1"/>
</dbReference>
<dbReference type="Gene3D" id="1.10.3120.10">
    <property type="entry name" value="Trigger factor, C-terminal domain"/>
    <property type="match status" value="1"/>
</dbReference>
<dbReference type="GO" id="GO:0044183">
    <property type="term" value="F:protein folding chaperone"/>
    <property type="evidence" value="ECO:0007669"/>
    <property type="project" value="TreeGrafter"/>
</dbReference>
<evidence type="ECO:0000256" key="12">
    <source>
        <dbReference type="PROSITE-ProRule" id="PRU00277"/>
    </source>
</evidence>
<comment type="caution">
    <text evidence="16">The sequence shown here is derived from an EMBL/GenBank/DDBJ whole genome shotgun (WGS) entry which is preliminary data.</text>
</comment>
<dbReference type="EMBL" id="SNWH01000001">
    <property type="protein sequence ID" value="TDO16840.1"/>
    <property type="molecule type" value="Genomic_DNA"/>
</dbReference>
<evidence type="ECO:0000256" key="11">
    <source>
        <dbReference type="HAMAP-Rule" id="MF_00303"/>
    </source>
</evidence>
<dbReference type="GO" id="GO:0043022">
    <property type="term" value="F:ribosome binding"/>
    <property type="evidence" value="ECO:0007669"/>
    <property type="project" value="TreeGrafter"/>
</dbReference>
<dbReference type="InterPro" id="IPR008881">
    <property type="entry name" value="Trigger_fac_ribosome-bd_bac"/>
</dbReference>
<dbReference type="SUPFAM" id="SSF102735">
    <property type="entry name" value="Trigger factor ribosome-binding domain"/>
    <property type="match status" value="1"/>
</dbReference>
<dbReference type="InterPro" id="IPR027304">
    <property type="entry name" value="Trigger_fact/SurA_dom_sf"/>
</dbReference>
<dbReference type="Gene3D" id="3.10.50.40">
    <property type="match status" value="1"/>
</dbReference>
<keyword evidence="11" id="KW-0963">Cytoplasm</keyword>
<comment type="catalytic activity">
    <reaction evidence="1 11 12">
        <text>[protein]-peptidylproline (omega=180) = [protein]-peptidylproline (omega=0)</text>
        <dbReference type="Rhea" id="RHEA:16237"/>
        <dbReference type="Rhea" id="RHEA-COMP:10747"/>
        <dbReference type="Rhea" id="RHEA-COMP:10748"/>
        <dbReference type="ChEBI" id="CHEBI:83833"/>
        <dbReference type="ChEBI" id="CHEBI:83834"/>
        <dbReference type="EC" id="5.2.1.8"/>
    </reaction>
</comment>
<dbReference type="Pfam" id="PF05698">
    <property type="entry name" value="Trigger_C"/>
    <property type="match status" value="1"/>
</dbReference>
<dbReference type="EC" id="5.2.1.8" evidence="3 11"/>
<dbReference type="Pfam" id="PF00254">
    <property type="entry name" value="FKBP_C"/>
    <property type="match status" value="1"/>
</dbReference>
<evidence type="ECO:0000256" key="2">
    <source>
        <dbReference type="ARBA" id="ARBA00005464"/>
    </source>
</evidence>
<dbReference type="InterPro" id="IPR036611">
    <property type="entry name" value="Trigger_fac_ribosome-bd_sf"/>
</dbReference>
<dbReference type="GO" id="GO:0005737">
    <property type="term" value="C:cytoplasm"/>
    <property type="evidence" value="ECO:0007669"/>
    <property type="project" value="UniProtKB-SubCell"/>
</dbReference>
<evidence type="ECO:0000256" key="1">
    <source>
        <dbReference type="ARBA" id="ARBA00000971"/>
    </source>
</evidence>
<feature type="region of interest" description="Disordered" evidence="14">
    <location>
        <begin position="430"/>
        <end position="457"/>
    </location>
</feature>
<evidence type="ECO:0000313" key="16">
    <source>
        <dbReference type="EMBL" id="TDO16840.1"/>
    </source>
</evidence>
<keyword evidence="8 11" id="KW-0413">Isomerase</keyword>
<dbReference type="PANTHER" id="PTHR30560">
    <property type="entry name" value="TRIGGER FACTOR CHAPERONE AND PEPTIDYL-PROLYL CIS/TRANS ISOMERASE"/>
    <property type="match status" value="1"/>
</dbReference>
<keyword evidence="6 11" id="KW-0697">Rotamase</keyword>
<gene>
    <name evidence="11" type="primary">tig</name>
    <name evidence="16" type="ORF">DFO68_101377</name>
</gene>
<evidence type="ECO:0000259" key="15">
    <source>
        <dbReference type="PROSITE" id="PS50059"/>
    </source>
</evidence>
<comment type="subcellular location">
    <subcellularLocation>
        <location evidence="11">Cytoplasm</location>
    </subcellularLocation>
    <text evidence="11">About half TF is bound to the ribosome near the polypeptide exit tunnel while the other half is free in the cytoplasm.</text>
</comment>
<comment type="similarity">
    <text evidence="2 11 13">Belongs to the FKBP-type PPIase family. Tig subfamily.</text>
</comment>
<dbReference type="GO" id="GO:0003755">
    <property type="term" value="F:peptidyl-prolyl cis-trans isomerase activity"/>
    <property type="evidence" value="ECO:0007669"/>
    <property type="project" value="UniProtKB-UniRule"/>
</dbReference>
<dbReference type="GO" id="GO:0051301">
    <property type="term" value="P:cell division"/>
    <property type="evidence" value="ECO:0007669"/>
    <property type="project" value="UniProtKB-KW"/>
</dbReference>
<dbReference type="InterPro" id="IPR046357">
    <property type="entry name" value="PPIase_dom_sf"/>
</dbReference>
<comment type="function">
    <text evidence="11">Involved in protein export. Acts as a chaperone by maintaining the newly synthesized protein in an open conformation. Functions as a peptidyl-prolyl cis-trans isomerase.</text>
</comment>
<name>A0A4R6I499_9GAMM</name>
<keyword evidence="9 11" id="KW-0131">Cell cycle</keyword>
<feature type="compositionally biased region" description="Acidic residues" evidence="14">
    <location>
        <begin position="438"/>
        <end position="457"/>
    </location>
</feature>
<evidence type="ECO:0000256" key="14">
    <source>
        <dbReference type="SAM" id="MobiDB-lite"/>
    </source>
</evidence>
<dbReference type="GO" id="GO:0051083">
    <property type="term" value="P:'de novo' cotranslational protein folding"/>
    <property type="evidence" value="ECO:0007669"/>
    <property type="project" value="TreeGrafter"/>
</dbReference>
<evidence type="ECO:0000256" key="7">
    <source>
        <dbReference type="ARBA" id="ARBA00023186"/>
    </source>
</evidence>
<dbReference type="Pfam" id="PF05697">
    <property type="entry name" value="Trigger_N"/>
    <property type="match status" value="1"/>
</dbReference>
<dbReference type="NCBIfam" id="TIGR00115">
    <property type="entry name" value="tig"/>
    <property type="match status" value="1"/>
</dbReference>
<dbReference type="GO" id="GO:0043335">
    <property type="term" value="P:protein unfolding"/>
    <property type="evidence" value="ECO:0007669"/>
    <property type="project" value="TreeGrafter"/>
</dbReference>
<evidence type="ECO:0000256" key="10">
    <source>
        <dbReference type="ARBA" id="ARBA00029986"/>
    </source>
</evidence>
<dbReference type="Proteomes" id="UP000295150">
    <property type="component" value="Unassembled WGS sequence"/>
</dbReference>
<evidence type="ECO:0000256" key="13">
    <source>
        <dbReference type="RuleBase" id="RU003914"/>
    </source>
</evidence>
<comment type="domain">
    <text evidence="11">Consists of 3 domains; the N-terminus binds the ribosome, the middle domain has PPIase activity, while the C-terminus has intrinsic chaperone activity on its own.</text>
</comment>
<keyword evidence="5 11" id="KW-0132">Cell division</keyword>
<proteinExistence type="inferred from homology"/>
<dbReference type="InterPro" id="IPR005215">
    <property type="entry name" value="Trig_fac"/>
</dbReference>
<reference evidence="16 17" key="1">
    <citation type="submission" date="2019-03" db="EMBL/GenBank/DDBJ databases">
        <title>Freshwater and sediment microbial communities from various areas in North America, analyzing microbe dynamics in response to fracking.</title>
        <authorList>
            <person name="Lamendella R."/>
        </authorList>
    </citation>
    <scope>NUCLEOTIDE SEQUENCE [LARGE SCALE GENOMIC DNA]</scope>
    <source>
        <strain evidence="16 17">1_TX</strain>
    </source>
</reference>
<dbReference type="HAMAP" id="MF_00303">
    <property type="entry name" value="Trigger_factor_Tig"/>
    <property type="match status" value="1"/>
</dbReference>
<evidence type="ECO:0000256" key="6">
    <source>
        <dbReference type="ARBA" id="ARBA00023110"/>
    </source>
</evidence>
<dbReference type="InterPro" id="IPR008880">
    <property type="entry name" value="Trigger_fac_C"/>
</dbReference>
<dbReference type="FunFam" id="3.10.50.40:FF:000001">
    <property type="entry name" value="Trigger factor"/>
    <property type="match status" value="1"/>
</dbReference>
<organism evidence="16 17">
    <name type="scientific">Halomonas ventosae</name>
    <dbReference type="NCBI Taxonomy" id="229007"/>
    <lineage>
        <taxon>Bacteria</taxon>
        <taxon>Pseudomonadati</taxon>
        <taxon>Pseudomonadota</taxon>
        <taxon>Gammaproteobacteria</taxon>
        <taxon>Oceanospirillales</taxon>
        <taxon>Halomonadaceae</taxon>
        <taxon>Halomonas</taxon>
    </lineage>
</organism>
<evidence type="ECO:0000256" key="8">
    <source>
        <dbReference type="ARBA" id="ARBA00023235"/>
    </source>
</evidence>
<dbReference type="Gene3D" id="3.30.70.1050">
    <property type="entry name" value="Trigger factor ribosome-binding domain"/>
    <property type="match status" value="1"/>
</dbReference>
<evidence type="ECO:0000256" key="5">
    <source>
        <dbReference type="ARBA" id="ARBA00022618"/>
    </source>
</evidence>
<dbReference type="InterPro" id="IPR037041">
    <property type="entry name" value="Trigger_fac_C_sf"/>
</dbReference>
<dbReference type="PANTHER" id="PTHR30560:SF3">
    <property type="entry name" value="TRIGGER FACTOR-LIKE PROTEIN TIG, CHLOROPLASTIC"/>
    <property type="match status" value="1"/>
</dbReference>
<dbReference type="InterPro" id="IPR001179">
    <property type="entry name" value="PPIase_FKBP_dom"/>
</dbReference>
<protein>
    <recommendedName>
        <fullName evidence="4 11">Trigger factor</fullName>
        <shortName evidence="11">TF</shortName>
        <ecNumber evidence="3 11">5.2.1.8</ecNumber>
    </recommendedName>
    <alternativeName>
        <fullName evidence="10 11">PPIase</fullName>
    </alternativeName>
</protein>
<evidence type="ECO:0000256" key="4">
    <source>
        <dbReference type="ARBA" id="ARBA00016902"/>
    </source>
</evidence>